<keyword evidence="3" id="KW-1185">Reference proteome</keyword>
<organism evidence="2 3">
    <name type="scientific">Artemisia annua</name>
    <name type="common">Sweet wormwood</name>
    <dbReference type="NCBI Taxonomy" id="35608"/>
    <lineage>
        <taxon>Eukaryota</taxon>
        <taxon>Viridiplantae</taxon>
        <taxon>Streptophyta</taxon>
        <taxon>Embryophyta</taxon>
        <taxon>Tracheophyta</taxon>
        <taxon>Spermatophyta</taxon>
        <taxon>Magnoliopsida</taxon>
        <taxon>eudicotyledons</taxon>
        <taxon>Gunneridae</taxon>
        <taxon>Pentapetalae</taxon>
        <taxon>asterids</taxon>
        <taxon>campanulids</taxon>
        <taxon>Asterales</taxon>
        <taxon>Asteraceae</taxon>
        <taxon>Asteroideae</taxon>
        <taxon>Anthemideae</taxon>
        <taxon>Artemisiinae</taxon>
        <taxon>Artemisia</taxon>
    </lineage>
</organism>
<dbReference type="Proteomes" id="UP000245207">
    <property type="component" value="Unassembled WGS sequence"/>
</dbReference>
<comment type="caution">
    <text evidence="2">The sequence shown here is derived from an EMBL/GenBank/DDBJ whole genome shotgun (WGS) entry which is preliminary data.</text>
</comment>
<feature type="coiled-coil region" evidence="1">
    <location>
        <begin position="156"/>
        <end position="183"/>
    </location>
</feature>
<accession>A0A2U1Q757</accession>
<dbReference type="STRING" id="35608.A0A2U1Q757"/>
<evidence type="ECO:0000313" key="2">
    <source>
        <dbReference type="EMBL" id="PWA93834.1"/>
    </source>
</evidence>
<dbReference type="AlphaFoldDB" id="A0A2U1Q757"/>
<dbReference type="PANTHER" id="PTHR35770">
    <property type="entry name" value="U2 SMALL NUCLEAR RIBONUCLEOPROTEIN AUXILIARY FACTOR-LIKE PROTEIN"/>
    <property type="match status" value="1"/>
</dbReference>
<name>A0A2U1Q757_ARTAN</name>
<reference evidence="2 3" key="1">
    <citation type="journal article" date="2018" name="Mol. Plant">
        <title>The genome of Artemisia annua provides insight into the evolution of Asteraceae family and artemisinin biosynthesis.</title>
        <authorList>
            <person name="Shen Q."/>
            <person name="Zhang L."/>
            <person name="Liao Z."/>
            <person name="Wang S."/>
            <person name="Yan T."/>
            <person name="Shi P."/>
            <person name="Liu M."/>
            <person name="Fu X."/>
            <person name="Pan Q."/>
            <person name="Wang Y."/>
            <person name="Lv Z."/>
            <person name="Lu X."/>
            <person name="Zhang F."/>
            <person name="Jiang W."/>
            <person name="Ma Y."/>
            <person name="Chen M."/>
            <person name="Hao X."/>
            <person name="Li L."/>
            <person name="Tang Y."/>
            <person name="Lv G."/>
            <person name="Zhou Y."/>
            <person name="Sun X."/>
            <person name="Brodelius P.E."/>
            <person name="Rose J.K.C."/>
            <person name="Tang K."/>
        </authorList>
    </citation>
    <scope>NUCLEOTIDE SEQUENCE [LARGE SCALE GENOMIC DNA]</scope>
    <source>
        <strain evidence="3">cv. Huhao1</strain>
        <tissue evidence="2">Leaf</tissue>
    </source>
</reference>
<keyword evidence="1" id="KW-0175">Coiled coil</keyword>
<gene>
    <name evidence="2" type="ORF">CTI12_AA066470</name>
</gene>
<sequence>MELNDFEALFGEAKVDTSAGVRTFLFQVHAPDKTEVRVDVTDFMSMTFGAVRSVQQLDDMRDEIGIGGSWSEFLEYLVNSIKFGDVKLVLEGQSTSDGPSSARLIAHKAKGMPRISISMARLSGSAAKEAMARLSLDMFKTYKSNHKLLVEEQEGRHQLTKMLSAEQEKRKNLQKQLDALLYTKRHKSQNIHDNLTSDNSSVTTLHNAPGACYSFCFHAIMFSKVVSEMRELNQPCCMCLNLDLPLMPFSSSSSSIGLVLEIQLVNCSKNVNRDTMINNVINIAK</sequence>
<proteinExistence type="predicted"/>
<protein>
    <submittedName>
        <fullName evidence="2">Uncharacterized protein</fullName>
    </submittedName>
</protein>
<dbReference type="EMBL" id="PKPP01000352">
    <property type="protein sequence ID" value="PWA93834.1"/>
    <property type="molecule type" value="Genomic_DNA"/>
</dbReference>
<evidence type="ECO:0000313" key="3">
    <source>
        <dbReference type="Proteomes" id="UP000245207"/>
    </source>
</evidence>
<dbReference type="PANTHER" id="PTHR35770:SF1">
    <property type="entry name" value="U2 SMALL NUCLEAR RIBONUCLEOPROTEIN AUXILIARY FACTOR-LIKE PROTEIN"/>
    <property type="match status" value="1"/>
</dbReference>
<dbReference type="OrthoDB" id="775087at2759"/>
<evidence type="ECO:0000256" key="1">
    <source>
        <dbReference type="SAM" id="Coils"/>
    </source>
</evidence>